<dbReference type="Pfam" id="PF13416">
    <property type="entry name" value="SBP_bac_8"/>
    <property type="match status" value="1"/>
</dbReference>
<dbReference type="Gene3D" id="3.40.190.10">
    <property type="entry name" value="Periplasmic binding protein-like II"/>
    <property type="match status" value="1"/>
</dbReference>
<evidence type="ECO:0000256" key="1">
    <source>
        <dbReference type="ARBA" id="ARBA00008520"/>
    </source>
</evidence>
<dbReference type="RefSeq" id="WP_206964144.1">
    <property type="nucleotide sequence ID" value="NZ_JAFLVX010000002.1"/>
</dbReference>
<keyword evidence="6" id="KW-1185">Reference proteome</keyword>
<dbReference type="SUPFAM" id="SSF53850">
    <property type="entry name" value="Periplasmic binding protein-like II"/>
    <property type="match status" value="1"/>
</dbReference>
<evidence type="ECO:0000256" key="2">
    <source>
        <dbReference type="ARBA" id="ARBA00022448"/>
    </source>
</evidence>
<comment type="caution">
    <text evidence="5">The sequence shown here is derived from an EMBL/GenBank/DDBJ whole genome shotgun (WGS) entry which is preliminary data.</text>
</comment>
<feature type="chain" id="PRO_5045363320" evidence="4">
    <location>
        <begin position="26"/>
        <end position="426"/>
    </location>
</feature>
<dbReference type="InterPro" id="IPR006059">
    <property type="entry name" value="SBP"/>
</dbReference>
<evidence type="ECO:0000256" key="3">
    <source>
        <dbReference type="ARBA" id="ARBA00022729"/>
    </source>
</evidence>
<proteinExistence type="inferred from homology"/>
<evidence type="ECO:0000256" key="4">
    <source>
        <dbReference type="SAM" id="SignalP"/>
    </source>
</evidence>
<dbReference type="Proteomes" id="UP000664857">
    <property type="component" value="Unassembled WGS sequence"/>
</dbReference>
<accession>A0ABS3HQM9</accession>
<evidence type="ECO:0000313" key="6">
    <source>
        <dbReference type="Proteomes" id="UP000664857"/>
    </source>
</evidence>
<dbReference type="PANTHER" id="PTHR30061">
    <property type="entry name" value="MALTOSE-BINDING PERIPLASMIC PROTEIN"/>
    <property type="match status" value="1"/>
</dbReference>
<dbReference type="EMBL" id="JAFLVX010000002">
    <property type="protein sequence ID" value="MBO0475532.1"/>
    <property type="molecule type" value="Genomic_DNA"/>
</dbReference>
<feature type="signal peptide" evidence="4">
    <location>
        <begin position="1"/>
        <end position="25"/>
    </location>
</feature>
<name>A0ABS3HQM9_9ENTE</name>
<dbReference type="PROSITE" id="PS51257">
    <property type="entry name" value="PROKAR_LIPOPROTEIN"/>
    <property type="match status" value="1"/>
</dbReference>
<sequence>MKKSFKRLGLGVLAGVLLVGLAACGGSKDGKAGEGKTDFKGDTLKIGVWGGNEAEEKSLDELIKNFETETGAKVDKKVYTDYNTQMQTDLVGKTAPDVFYVDASMYPFFQSQGALAPLDKKEFESDKFYSTLIDTFSTDGEMYAAPKDFSTLALYLNTEIFEKTGVSVDEVPASYEEMVTWLPGFQEKIDKAYGKGKVSAMSYNPEMSRNLHIAQRDGGAIEDKDGRSTLSDKKVVDNFSILNDLVATKGFVTPQDIGAGWNGEAFGTGKLAMMEEGNWVYQNLNNDYKDIKYTVKPMQTYKGEKGSMMFSVGWGKYSGTKQSDLADKWIKYVTGKEGMELWVTGTGTLPSREDVAESAKIADNKDMKVHLDAWEYATPWQKGVSLTTIDNAFKNFVPKALDGSMSMEEAMKKADEQANADIDAGK</sequence>
<protein>
    <submittedName>
        <fullName evidence="5">Extracellular solute-binding protein</fullName>
    </submittedName>
</protein>
<gene>
    <name evidence="5" type="ORF">DOK76_00535</name>
</gene>
<keyword evidence="2" id="KW-0813">Transport</keyword>
<evidence type="ECO:0000313" key="5">
    <source>
        <dbReference type="EMBL" id="MBO0475532.1"/>
    </source>
</evidence>
<dbReference type="PANTHER" id="PTHR30061:SF50">
    <property type="entry name" value="MALTOSE_MALTODEXTRIN-BINDING PERIPLASMIC PROTEIN"/>
    <property type="match status" value="1"/>
</dbReference>
<reference evidence="5 6" key="1">
    <citation type="submission" date="2021-03" db="EMBL/GenBank/DDBJ databases">
        <title>Enterococcal diversity collection.</title>
        <authorList>
            <person name="Gilmore M.S."/>
            <person name="Schwartzman J."/>
            <person name="Van Tyne D."/>
            <person name="Martin M."/>
            <person name="Earl A.M."/>
            <person name="Manson A.L."/>
            <person name="Straub T."/>
            <person name="Salamzade R."/>
            <person name="Saavedra J."/>
            <person name="Lebreton F."/>
            <person name="Prichula J."/>
            <person name="Schaufler K."/>
            <person name="Gaca A."/>
            <person name="Sgardioli B."/>
            <person name="Wagenaar J."/>
            <person name="Strong T."/>
        </authorList>
    </citation>
    <scope>NUCLEOTIDE SEQUENCE [LARGE SCALE GENOMIC DNA]</scope>
    <source>
        <strain evidence="5 6">DIV0080</strain>
    </source>
</reference>
<organism evidence="5 6">
    <name type="scientific">Candidatus Vagococcus giribetii</name>
    <dbReference type="NCBI Taxonomy" id="2230876"/>
    <lineage>
        <taxon>Bacteria</taxon>
        <taxon>Bacillati</taxon>
        <taxon>Bacillota</taxon>
        <taxon>Bacilli</taxon>
        <taxon>Lactobacillales</taxon>
        <taxon>Enterococcaceae</taxon>
        <taxon>Vagococcus</taxon>
    </lineage>
</organism>
<keyword evidence="3 4" id="KW-0732">Signal</keyword>
<comment type="similarity">
    <text evidence="1">Belongs to the bacterial solute-binding protein 1 family.</text>
</comment>